<keyword evidence="2" id="KW-1185">Reference proteome</keyword>
<sequence>MAGGPRGVRALGPLASVMRLLQSYCAEIGRNRQRASTYPSSKKAFDG</sequence>
<dbReference type="AlphaFoldDB" id="A0A0A2J4J0"/>
<dbReference type="EMBL" id="JQFZ01000018">
    <property type="protein sequence ID" value="KGO62920.1"/>
    <property type="molecule type" value="Genomic_DNA"/>
</dbReference>
<dbReference type="OrthoDB" id="10424059at2759"/>
<dbReference type="VEuPathDB" id="FungiDB:PEXP_081140"/>
<dbReference type="GeneID" id="27677137"/>
<comment type="caution">
    <text evidence="1">The sequence shown here is derived from an EMBL/GenBank/DDBJ whole genome shotgun (WGS) entry which is preliminary data.</text>
</comment>
<gene>
    <name evidence="1" type="ORF">PEX2_044430</name>
</gene>
<accession>A0A0A2J4J0</accession>
<reference evidence="1 2" key="1">
    <citation type="journal article" date="2015" name="Mol. Plant Microbe Interact.">
        <title>Genome, transcriptome, and functional analyses of Penicillium expansum provide new insights into secondary metabolism and pathogenicity.</title>
        <authorList>
            <person name="Ballester A.R."/>
            <person name="Marcet-Houben M."/>
            <person name="Levin E."/>
            <person name="Sela N."/>
            <person name="Selma-Lazaro C."/>
            <person name="Carmona L."/>
            <person name="Wisniewski M."/>
            <person name="Droby S."/>
            <person name="Gonzalez-Candelas L."/>
            <person name="Gabaldon T."/>
        </authorList>
    </citation>
    <scope>NUCLEOTIDE SEQUENCE [LARGE SCALE GENOMIC DNA]</scope>
    <source>
        <strain evidence="1 2">MD-8</strain>
    </source>
</reference>
<evidence type="ECO:0000313" key="2">
    <source>
        <dbReference type="Proteomes" id="UP000030143"/>
    </source>
</evidence>
<name>A0A0A2J4J0_PENEN</name>
<proteinExistence type="predicted"/>
<organism evidence="1 2">
    <name type="scientific">Penicillium expansum</name>
    <name type="common">Blue mold rot fungus</name>
    <dbReference type="NCBI Taxonomy" id="27334"/>
    <lineage>
        <taxon>Eukaryota</taxon>
        <taxon>Fungi</taxon>
        <taxon>Dikarya</taxon>
        <taxon>Ascomycota</taxon>
        <taxon>Pezizomycotina</taxon>
        <taxon>Eurotiomycetes</taxon>
        <taxon>Eurotiomycetidae</taxon>
        <taxon>Eurotiales</taxon>
        <taxon>Aspergillaceae</taxon>
        <taxon>Penicillium</taxon>
    </lineage>
</organism>
<dbReference type="Proteomes" id="UP000030143">
    <property type="component" value="Unassembled WGS sequence"/>
</dbReference>
<evidence type="ECO:0000313" key="1">
    <source>
        <dbReference type="EMBL" id="KGO62920.1"/>
    </source>
</evidence>
<dbReference type="RefSeq" id="XP_016603420.1">
    <property type="nucleotide sequence ID" value="XM_016741718.1"/>
</dbReference>
<protein>
    <submittedName>
        <fullName evidence="1">Uncharacterized protein</fullName>
    </submittedName>
</protein>
<dbReference type="HOGENOM" id="CLU_3175562_0_0_1"/>